<dbReference type="PANTHER" id="PTHR34388:SF1">
    <property type="entry name" value="DNA POLYMERASE III SUBUNIT DELTA"/>
    <property type="match status" value="1"/>
</dbReference>
<dbReference type="RefSeq" id="WP_125566270.1">
    <property type="nucleotide sequence ID" value="NZ_AP019307.1"/>
</dbReference>
<keyword evidence="5" id="KW-0239">DNA-directed DNA polymerase</keyword>
<comment type="catalytic activity">
    <reaction evidence="7">
        <text>DNA(n) + a 2'-deoxyribonucleoside 5'-triphosphate = DNA(n+1) + diphosphate</text>
        <dbReference type="Rhea" id="RHEA:22508"/>
        <dbReference type="Rhea" id="RHEA-COMP:17339"/>
        <dbReference type="Rhea" id="RHEA-COMP:17340"/>
        <dbReference type="ChEBI" id="CHEBI:33019"/>
        <dbReference type="ChEBI" id="CHEBI:61560"/>
        <dbReference type="ChEBI" id="CHEBI:173112"/>
        <dbReference type="EC" id="2.7.7.7"/>
    </reaction>
</comment>
<dbReference type="InterPro" id="IPR005790">
    <property type="entry name" value="DNA_polIII_delta"/>
</dbReference>
<evidence type="ECO:0000313" key="9">
    <source>
        <dbReference type="Proteomes" id="UP000271573"/>
    </source>
</evidence>
<dbReference type="EMBL" id="AP019307">
    <property type="protein sequence ID" value="BBH16102.1"/>
    <property type="molecule type" value="Genomic_DNA"/>
</dbReference>
<dbReference type="EC" id="2.7.7.7" evidence="1"/>
<evidence type="ECO:0000256" key="5">
    <source>
        <dbReference type="ARBA" id="ARBA00022932"/>
    </source>
</evidence>
<dbReference type="SUPFAM" id="SSF52540">
    <property type="entry name" value="P-loop containing nucleoside triphosphate hydrolases"/>
    <property type="match status" value="1"/>
</dbReference>
<dbReference type="Gene3D" id="1.20.272.10">
    <property type="match status" value="1"/>
</dbReference>
<dbReference type="Gene3D" id="1.10.8.60">
    <property type="match status" value="1"/>
</dbReference>
<evidence type="ECO:0000256" key="3">
    <source>
        <dbReference type="ARBA" id="ARBA00022695"/>
    </source>
</evidence>
<organism evidence="8 9">
    <name type="scientific">Nocardioides baekrokdamisoli</name>
    <dbReference type="NCBI Taxonomy" id="1804624"/>
    <lineage>
        <taxon>Bacteria</taxon>
        <taxon>Bacillati</taxon>
        <taxon>Actinomycetota</taxon>
        <taxon>Actinomycetes</taxon>
        <taxon>Propionibacteriales</taxon>
        <taxon>Nocardioidaceae</taxon>
        <taxon>Nocardioides</taxon>
    </lineage>
</organism>
<dbReference type="GO" id="GO:0009360">
    <property type="term" value="C:DNA polymerase III complex"/>
    <property type="evidence" value="ECO:0007669"/>
    <property type="project" value="TreeGrafter"/>
</dbReference>
<dbReference type="Gene3D" id="3.40.50.300">
    <property type="entry name" value="P-loop containing nucleotide triphosphate hydrolases"/>
    <property type="match status" value="1"/>
</dbReference>
<dbReference type="AlphaFoldDB" id="A0A3G9ICK9"/>
<dbReference type="PANTHER" id="PTHR34388">
    <property type="entry name" value="DNA POLYMERASE III SUBUNIT DELTA"/>
    <property type="match status" value="1"/>
</dbReference>
<proteinExistence type="inferred from homology"/>
<dbReference type="GO" id="GO:0003677">
    <property type="term" value="F:DNA binding"/>
    <property type="evidence" value="ECO:0007669"/>
    <property type="project" value="InterPro"/>
</dbReference>
<protein>
    <recommendedName>
        <fullName evidence="1">DNA-directed DNA polymerase</fullName>
        <ecNumber evidence="1">2.7.7.7</ecNumber>
    </recommendedName>
</protein>
<keyword evidence="2" id="KW-0808">Transferase</keyword>
<dbReference type="InterPro" id="IPR008921">
    <property type="entry name" value="DNA_pol3_clamp-load_cplx_C"/>
</dbReference>
<dbReference type="KEGG" id="nbe:Back2_03890"/>
<accession>A0A3G9ICK9</accession>
<dbReference type="GO" id="GO:0003887">
    <property type="term" value="F:DNA-directed DNA polymerase activity"/>
    <property type="evidence" value="ECO:0007669"/>
    <property type="project" value="UniProtKB-KW"/>
</dbReference>
<dbReference type="NCBIfam" id="TIGR01128">
    <property type="entry name" value="holA"/>
    <property type="match status" value="1"/>
</dbReference>
<sequence>MPPIATNPLGRVLLITGSAEFLAERAVADARKAVRTVDPDVEISEVGADDLSSIEDVAAPSLFSSVRCVIVRQLENLSDEAVASLLAYAAEPADDIALVLVHSGGQKGSGVLGKLRKLAAVSETVAAEPKPREYVGFVTSEVRGAGGRIDPGAVELLIEAVGQDLRGLASAASQLVDDFPGEAITEDRVRQYFGGRAEVKNYVIADAIMSGQRAKAFEEIRWALNTGSSPVYILSAVAGQARTVANHVAGRRDRNVPDWKVRQVAGIARGWTPGGIAQAVRAIAQADADAKGNTADGTYVLERLVLTVAALRDGH</sequence>
<name>A0A3G9ICK9_9ACTN</name>
<dbReference type="InterPro" id="IPR027417">
    <property type="entry name" value="P-loop_NTPase"/>
</dbReference>
<dbReference type="GO" id="GO:0006261">
    <property type="term" value="P:DNA-templated DNA replication"/>
    <property type="evidence" value="ECO:0007669"/>
    <property type="project" value="TreeGrafter"/>
</dbReference>
<dbReference type="OrthoDB" id="8478864at2"/>
<reference evidence="8 9" key="1">
    <citation type="submission" date="2018-11" db="EMBL/GenBank/DDBJ databases">
        <title>Complete genome sequence of Nocardioides baekrokdamisoli strain KCTC 39748.</title>
        <authorList>
            <person name="Kang S.W."/>
            <person name="Lee K.C."/>
            <person name="Kim K.K."/>
            <person name="Kim J.S."/>
            <person name="Kim D.S."/>
            <person name="Ko S.H."/>
            <person name="Yang S.H."/>
            <person name="Shin Y.K."/>
            <person name="Lee J.S."/>
        </authorList>
    </citation>
    <scope>NUCLEOTIDE SEQUENCE [LARGE SCALE GENOMIC DNA]</scope>
    <source>
        <strain evidence="8 9">KCTC 39748</strain>
    </source>
</reference>
<dbReference type="Proteomes" id="UP000271573">
    <property type="component" value="Chromosome"/>
</dbReference>
<evidence type="ECO:0000256" key="1">
    <source>
        <dbReference type="ARBA" id="ARBA00012417"/>
    </source>
</evidence>
<evidence type="ECO:0000256" key="6">
    <source>
        <dbReference type="ARBA" id="ARBA00034754"/>
    </source>
</evidence>
<keyword evidence="4" id="KW-0235">DNA replication</keyword>
<evidence type="ECO:0000256" key="2">
    <source>
        <dbReference type="ARBA" id="ARBA00022679"/>
    </source>
</evidence>
<dbReference type="SUPFAM" id="SSF48019">
    <property type="entry name" value="post-AAA+ oligomerization domain-like"/>
    <property type="match status" value="1"/>
</dbReference>
<evidence type="ECO:0000256" key="4">
    <source>
        <dbReference type="ARBA" id="ARBA00022705"/>
    </source>
</evidence>
<keyword evidence="9" id="KW-1185">Reference proteome</keyword>
<keyword evidence="3" id="KW-0548">Nucleotidyltransferase</keyword>
<comment type="similarity">
    <text evidence="6">Belongs to the DNA polymerase HolA subunit family.</text>
</comment>
<gene>
    <name evidence="8" type="primary">holA</name>
    <name evidence="8" type="ORF">Back2_03890</name>
</gene>
<evidence type="ECO:0000313" key="8">
    <source>
        <dbReference type="EMBL" id="BBH16102.1"/>
    </source>
</evidence>
<evidence type="ECO:0000256" key="7">
    <source>
        <dbReference type="ARBA" id="ARBA00049244"/>
    </source>
</evidence>